<dbReference type="NCBIfam" id="NF003715">
    <property type="entry name" value="PRK05326.1-2"/>
    <property type="match status" value="1"/>
</dbReference>
<dbReference type="GO" id="GO:0050660">
    <property type="term" value="F:flavin adenine dinucleotide binding"/>
    <property type="evidence" value="ECO:0007669"/>
    <property type="project" value="InterPro"/>
</dbReference>
<dbReference type="InterPro" id="IPR038770">
    <property type="entry name" value="Na+/solute_symporter_sf"/>
</dbReference>
<dbReference type="RefSeq" id="WP_014745845.1">
    <property type="nucleotide sequence ID" value="NC_017956.1"/>
</dbReference>
<protein>
    <submittedName>
        <fullName evidence="15">Sodium/hydrogen exchanger</fullName>
    </submittedName>
</protein>
<evidence type="ECO:0000256" key="3">
    <source>
        <dbReference type="ARBA" id="ARBA00022449"/>
    </source>
</evidence>
<evidence type="ECO:0000256" key="5">
    <source>
        <dbReference type="ARBA" id="ARBA00022519"/>
    </source>
</evidence>
<keyword evidence="7 13" id="KW-0812">Transmembrane</keyword>
<dbReference type="GO" id="GO:0005886">
    <property type="term" value="C:plasma membrane"/>
    <property type="evidence" value="ECO:0007669"/>
    <property type="project" value="UniProtKB-SubCell"/>
</dbReference>
<evidence type="ECO:0000256" key="13">
    <source>
        <dbReference type="SAM" id="Phobius"/>
    </source>
</evidence>
<dbReference type="PANTHER" id="PTHR32507:SF7">
    <property type="entry name" value="K(+)_H(+) ANTIPORTER NHAP2"/>
    <property type="match status" value="1"/>
</dbReference>
<dbReference type="NCBIfam" id="NF003714">
    <property type="entry name" value="PRK05326.1-1"/>
    <property type="match status" value="1"/>
</dbReference>
<dbReference type="SMART" id="SM01091">
    <property type="entry name" value="CorC_HlyC"/>
    <property type="match status" value="1"/>
</dbReference>
<feature type="transmembrane region" description="Helical" evidence="13">
    <location>
        <begin position="303"/>
        <end position="327"/>
    </location>
</feature>
<dbReference type="InterPro" id="IPR005170">
    <property type="entry name" value="Transptr-assoc_dom"/>
</dbReference>
<dbReference type="InterPro" id="IPR006037">
    <property type="entry name" value="RCK_C"/>
</dbReference>
<evidence type="ECO:0000313" key="16">
    <source>
        <dbReference type="Proteomes" id="UP000005258"/>
    </source>
</evidence>
<keyword evidence="11 13" id="KW-0472">Membrane</keyword>
<evidence type="ECO:0000259" key="14">
    <source>
        <dbReference type="PROSITE" id="PS51202"/>
    </source>
</evidence>
<dbReference type="SUPFAM" id="SSF56176">
    <property type="entry name" value="FAD-binding/transporter-associated domain-like"/>
    <property type="match status" value="1"/>
</dbReference>
<feature type="transmembrane region" description="Helical" evidence="13">
    <location>
        <begin position="32"/>
        <end position="53"/>
    </location>
</feature>
<name>I3TN30_TISMK</name>
<keyword evidence="16" id="KW-1185">Reference proteome</keyword>
<feature type="transmembrane region" description="Helical" evidence="13">
    <location>
        <begin position="59"/>
        <end position="76"/>
    </location>
</feature>
<dbReference type="Gene3D" id="1.20.1530.20">
    <property type="match status" value="1"/>
</dbReference>
<dbReference type="GO" id="GO:0015297">
    <property type="term" value="F:antiporter activity"/>
    <property type="evidence" value="ECO:0007669"/>
    <property type="project" value="UniProtKB-KW"/>
</dbReference>
<evidence type="ECO:0000256" key="2">
    <source>
        <dbReference type="ARBA" id="ARBA00022448"/>
    </source>
</evidence>
<feature type="transmembrane region" description="Helical" evidence="13">
    <location>
        <begin position="165"/>
        <end position="183"/>
    </location>
</feature>
<keyword evidence="4" id="KW-1003">Cell membrane</keyword>
<gene>
    <name evidence="15" type="primary">cvrA</name>
    <name evidence="15" type="ordered locus">TMO_2330</name>
</gene>
<accession>I3TN30</accession>
<sequence length="641" mass="68039">MELANQLIFVGAALVLISIGASLVSSRFGMPLLLVFLLLGLAAGPEGLGGIVFADIDSAALIGSLALAVILFDGGLKTKGENFRVALWPATSLATIGVLITAGLTGLIGWALFDQLGLMAGLLLGAILSPTDAAAVFFLLGSRGLVLKERVGATLEIESGSNDPMAVFLTIGLVELLVAGAAGGDGLGVVELAGIFVLQMGLGAGFGLVAGHVLGLAINRLRLASGLYPLLALAGALFTFGLTAVLGGSGFLAVYLMGLMLGNRKLQGFHNIMRFHDGLTWLAQIVMFLMLGLMVLPSGLIAIAPLALPLAFVLMLVVRPIAVWVSLLPFNFSKAEQAFISWVGLRGAVPMVLALFPTAAGLDVGPLYFGIAFWVVVVSLTIQGWTITPLARWLKLEIPSKSGPIDRIEISLPELPDHEIVGYAIEDDSPLVDRHPRLPPWAQPLLLVREKTLTTPAPGFRLAVGDTLYLLAPPWKLPDLDAVFGGRAEEDAAFFGAFTLNGEARLSGLGDAYGVPVPAEALRETLADFIDRQFNRAPVVGDVVFLGNVALIVRERDETGRVTKVGLDLDGLKRRAPRVPFLPDWPTLVRAARHLGPGPARAVRRLRDRSRGTTATPVAARPADSTRRGLAERLRRMLRRR</sequence>
<dbReference type="EMBL" id="CP003236">
    <property type="protein sequence ID" value="AFK54168.1"/>
    <property type="molecule type" value="Genomic_DNA"/>
</dbReference>
<evidence type="ECO:0000256" key="6">
    <source>
        <dbReference type="ARBA" id="ARBA00022538"/>
    </source>
</evidence>
<dbReference type="PANTHER" id="PTHR32507">
    <property type="entry name" value="NA(+)/H(+) ANTIPORTER 1"/>
    <property type="match status" value="1"/>
</dbReference>
<evidence type="ECO:0000256" key="9">
    <source>
        <dbReference type="ARBA" id="ARBA00022989"/>
    </source>
</evidence>
<feature type="domain" description="RCK C-terminal" evidence="14">
    <location>
        <begin position="407"/>
        <end position="486"/>
    </location>
</feature>
<dbReference type="PROSITE" id="PS51202">
    <property type="entry name" value="RCK_C"/>
    <property type="match status" value="1"/>
</dbReference>
<dbReference type="HOGENOM" id="CLU_005912_9_2_5"/>
<dbReference type="PATRIC" id="fig|1110502.3.peg.2395"/>
<evidence type="ECO:0000256" key="7">
    <source>
        <dbReference type="ARBA" id="ARBA00022692"/>
    </source>
</evidence>
<feature type="region of interest" description="Disordered" evidence="12">
    <location>
        <begin position="603"/>
        <end position="627"/>
    </location>
</feature>
<dbReference type="AlphaFoldDB" id="I3TN30"/>
<evidence type="ECO:0000256" key="1">
    <source>
        <dbReference type="ARBA" id="ARBA00004651"/>
    </source>
</evidence>
<keyword evidence="8" id="KW-0630">Potassium</keyword>
<organism evidence="15 16">
    <name type="scientific">Tistrella mobilis (strain KA081020-065)</name>
    <dbReference type="NCBI Taxonomy" id="1110502"/>
    <lineage>
        <taxon>Bacteria</taxon>
        <taxon>Pseudomonadati</taxon>
        <taxon>Pseudomonadota</taxon>
        <taxon>Alphaproteobacteria</taxon>
        <taxon>Geminicoccales</taxon>
        <taxon>Geminicoccaceae</taxon>
        <taxon>Tistrella</taxon>
    </lineage>
</organism>
<feature type="transmembrane region" description="Helical" evidence="13">
    <location>
        <begin position="6"/>
        <end position="25"/>
    </location>
</feature>
<keyword evidence="3" id="KW-0050">Antiport</keyword>
<feature type="transmembrane region" description="Helical" evidence="13">
    <location>
        <begin position="367"/>
        <end position="385"/>
    </location>
</feature>
<dbReference type="GO" id="GO:0008324">
    <property type="term" value="F:monoatomic cation transmembrane transporter activity"/>
    <property type="evidence" value="ECO:0007669"/>
    <property type="project" value="InterPro"/>
</dbReference>
<dbReference type="InterPro" id="IPR036318">
    <property type="entry name" value="FAD-bd_PCMH-like_sf"/>
</dbReference>
<evidence type="ECO:0000256" key="11">
    <source>
        <dbReference type="ARBA" id="ARBA00023136"/>
    </source>
</evidence>
<feature type="transmembrane region" description="Helical" evidence="13">
    <location>
        <begin position="88"/>
        <end position="113"/>
    </location>
</feature>
<evidence type="ECO:0000256" key="12">
    <source>
        <dbReference type="SAM" id="MobiDB-lite"/>
    </source>
</evidence>
<dbReference type="NCBIfam" id="NF003716">
    <property type="entry name" value="PRK05326.1-3"/>
    <property type="match status" value="1"/>
</dbReference>
<comment type="subcellular location">
    <subcellularLocation>
        <location evidence="1">Cell membrane</location>
        <topology evidence="1">Multi-pass membrane protein</topology>
    </subcellularLocation>
</comment>
<dbReference type="KEGG" id="tmo:TMO_2330"/>
<dbReference type="GO" id="GO:0006813">
    <property type="term" value="P:potassium ion transport"/>
    <property type="evidence" value="ECO:0007669"/>
    <property type="project" value="UniProtKB-KW"/>
</dbReference>
<keyword evidence="6" id="KW-0633">Potassium transport</keyword>
<keyword evidence="9 13" id="KW-1133">Transmembrane helix</keyword>
<dbReference type="Pfam" id="PF00999">
    <property type="entry name" value="Na_H_Exchanger"/>
    <property type="match status" value="1"/>
</dbReference>
<feature type="transmembrane region" description="Helical" evidence="13">
    <location>
        <begin position="230"/>
        <end position="258"/>
    </location>
</feature>
<dbReference type="Proteomes" id="UP000005258">
    <property type="component" value="Chromosome"/>
</dbReference>
<feature type="transmembrane region" description="Helical" evidence="13">
    <location>
        <begin position="195"/>
        <end position="218"/>
    </location>
</feature>
<evidence type="ECO:0000256" key="10">
    <source>
        <dbReference type="ARBA" id="ARBA00023065"/>
    </source>
</evidence>
<evidence type="ECO:0000313" key="15">
    <source>
        <dbReference type="EMBL" id="AFK54168.1"/>
    </source>
</evidence>
<evidence type="ECO:0000256" key="4">
    <source>
        <dbReference type="ARBA" id="ARBA00022475"/>
    </source>
</evidence>
<dbReference type="STRING" id="1110502.TMO_2330"/>
<dbReference type="GO" id="GO:1902600">
    <property type="term" value="P:proton transmembrane transport"/>
    <property type="evidence" value="ECO:0007669"/>
    <property type="project" value="InterPro"/>
</dbReference>
<feature type="transmembrane region" description="Helical" evidence="13">
    <location>
        <begin position="119"/>
        <end position="140"/>
    </location>
</feature>
<feature type="transmembrane region" description="Helical" evidence="13">
    <location>
        <begin position="278"/>
        <end position="296"/>
    </location>
</feature>
<dbReference type="Pfam" id="PF03471">
    <property type="entry name" value="CorC_HlyC"/>
    <property type="match status" value="1"/>
</dbReference>
<feature type="transmembrane region" description="Helical" evidence="13">
    <location>
        <begin position="339"/>
        <end position="360"/>
    </location>
</feature>
<keyword evidence="10" id="KW-0406">Ion transport</keyword>
<reference evidence="15 16" key="1">
    <citation type="journal article" date="2012" name="J. Am. Chem. Soc.">
        <title>Bacterial biosynthesis and maturation of the didemnin anti-cancer agents.</title>
        <authorList>
            <person name="Xu Y."/>
            <person name="Kersten R.D."/>
            <person name="Nam S.J."/>
            <person name="Lu L."/>
            <person name="Al-Suwailem A.M."/>
            <person name="Zheng H."/>
            <person name="Fenical W."/>
            <person name="Dorrestein P.C."/>
            <person name="Moore B.S."/>
            <person name="Qian P.Y."/>
        </authorList>
    </citation>
    <scope>NUCLEOTIDE SEQUENCE [LARGE SCALE GENOMIC DNA]</scope>
    <source>
        <strain evidence="15 16">KA081020-065</strain>
    </source>
</reference>
<keyword evidence="2" id="KW-0813">Transport</keyword>
<evidence type="ECO:0000256" key="8">
    <source>
        <dbReference type="ARBA" id="ARBA00022958"/>
    </source>
</evidence>
<dbReference type="eggNOG" id="COG3263">
    <property type="taxonomic scope" value="Bacteria"/>
</dbReference>
<dbReference type="InterPro" id="IPR006153">
    <property type="entry name" value="Cation/H_exchanger_TM"/>
</dbReference>
<proteinExistence type="predicted"/>
<keyword evidence="5" id="KW-0997">Cell inner membrane</keyword>